<sequence length="657" mass="72986">MATSFNDQFDQHGTWRREFALRLKLLAEWMKDHELLDAAVEERLRRLEAQVRSDKVMVAFVAEFSRGKSEMINALFFAGYGRRIMPASAGRTTMCPTEMGYDADVPPCLRLLPIETRLQPQALMEWRMAPEKWTRIDLDVNNPQQLAKALEKVAETRKVTQDEARALGFWHTQAPEDNPMVDAQGMVEVPKWRHALINIAHPLLKQGLVILDTPGLNAIGAEPELTVSLIPQAHAVVFMLGADTGVTKSDLAIWREHLITESTDPDARLVVLNKIDTLWDALSTPAQIQAQIERQKASTAEILGLPKDKVIAVSAQKGLVAKVTEDDELLKRSCLPVLEDVLGRGMMGKRQKILGSAMADGITGLRVETGRVINIRKRDLTEQMMELKGLQGKNATVIKHMRNRISQEQAEFDQGGAKIHAVRSVHLRLLREVFGILGSGALKKEMAQLTDTLMQKGLKLGVKRAYGDTFDRLRGNLQKVQTLCAEIQSMLVASFKLLNGEYGFSLQAPGEPDMGRFMAELDTIERNHLQYLGVGNAFKLAQPEFSDRLVRALSTRLRSVHENALADVELWSKSAAAQLDAQLRERRRNFARRIEAIDRISQAAGGLDDRIGEIQQQETALDQLDAKLSELTAYLIAAQDAAKLLAVAAAAADVAVA</sequence>
<feature type="domain" description="Dynamin N-terminal" evidence="1">
    <location>
        <begin position="58"/>
        <end position="274"/>
    </location>
</feature>
<dbReference type="EMBL" id="JAVDXO010000010">
    <property type="protein sequence ID" value="MDR7308341.1"/>
    <property type="molecule type" value="Genomic_DNA"/>
</dbReference>
<evidence type="ECO:0000313" key="3">
    <source>
        <dbReference type="Proteomes" id="UP001268089"/>
    </source>
</evidence>
<gene>
    <name evidence="2" type="ORF">J2X15_003650</name>
</gene>
<keyword evidence="3" id="KW-1185">Reference proteome</keyword>
<name>A0ABU1ZUY0_9BURK</name>
<organism evidence="2 3">
    <name type="scientific">Rhodoferax saidenbachensis</name>
    <dbReference type="NCBI Taxonomy" id="1484693"/>
    <lineage>
        <taxon>Bacteria</taxon>
        <taxon>Pseudomonadati</taxon>
        <taxon>Pseudomonadota</taxon>
        <taxon>Betaproteobacteria</taxon>
        <taxon>Burkholderiales</taxon>
        <taxon>Comamonadaceae</taxon>
        <taxon>Rhodoferax</taxon>
    </lineage>
</organism>
<dbReference type="RefSeq" id="WP_310345526.1">
    <property type="nucleotide sequence ID" value="NZ_JAVDXO010000010.1"/>
</dbReference>
<evidence type="ECO:0000259" key="1">
    <source>
        <dbReference type="Pfam" id="PF00350"/>
    </source>
</evidence>
<dbReference type="InterPro" id="IPR051943">
    <property type="entry name" value="TRAFAC_Dynamin-like_GTPase"/>
</dbReference>
<proteinExistence type="predicted"/>
<protein>
    <recommendedName>
        <fullName evidence="1">Dynamin N-terminal domain-containing protein</fullName>
    </recommendedName>
</protein>
<dbReference type="InterPro" id="IPR027417">
    <property type="entry name" value="P-loop_NTPase"/>
</dbReference>
<dbReference type="PANTHER" id="PTHR43681">
    <property type="entry name" value="TRANSMEMBRANE GTPASE FZO"/>
    <property type="match status" value="1"/>
</dbReference>
<dbReference type="InterPro" id="IPR045063">
    <property type="entry name" value="Dynamin_N"/>
</dbReference>
<comment type="caution">
    <text evidence="2">The sequence shown here is derived from an EMBL/GenBank/DDBJ whole genome shotgun (WGS) entry which is preliminary data.</text>
</comment>
<dbReference type="PANTHER" id="PTHR43681:SF1">
    <property type="entry name" value="SARCALUMENIN"/>
    <property type="match status" value="1"/>
</dbReference>
<dbReference type="SUPFAM" id="SSF52540">
    <property type="entry name" value="P-loop containing nucleoside triphosphate hydrolases"/>
    <property type="match status" value="1"/>
</dbReference>
<dbReference type="Gene3D" id="3.40.50.300">
    <property type="entry name" value="P-loop containing nucleotide triphosphate hydrolases"/>
    <property type="match status" value="1"/>
</dbReference>
<dbReference type="Proteomes" id="UP001268089">
    <property type="component" value="Unassembled WGS sequence"/>
</dbReference>
<accession>A0ABU1ZUY0</accession>
<reference evidence="2 3" key="1">
    <citation type="submission" date="2023-07" db="EMBL/GenBank/DDBJ databases">
        <title>Sorghum-associated microbial communities from plants grown in Nebraska, USA.</title>
        <authorList>
            <person name="Schachtman D."/>
        </authorList>
    </citation>
    <scope>NUCLEOTIDE SEQUENCE [LARGE SCALE GENOMIC DNA]</scope>
    <source>
        <strain evidence="2 3">BE308</strain>
    </source>
</reference>
<dbReference type="Pfam" id="PF00350">
    <property type="entry name" value="Dynamin_N"/>
    <property type="match status" value="1"/>
</dbReference>
<evidence type="ECO:0000313" key="2">
    <source>
        <dbReference type="EMBL" id="MDR7308341.1"/>
    </source>
</evidence>